<evidence type="ECO:0000313" key="1">
    <source>
        <dbReference type="EMBL" id="KKS71368.1"/>
    </source>
</evidence>
<accession>A0A0G1E9W2</accession>
<dbReference type="EMBL" id="LCEK01000031">
    <property type="protein sequence ID" value="KKS71368.1"/>
    <property type="molecule type" value="Genomic_DNA"/>
</dbReference>
<dbReference type="Proteomes" id="UP000033867">
    <property type="component" value="Unassembled WGS sequence"/>
</dbReference>
<dbReference type="AlphaFoldDB" id="A0A0G1E9W2"/>
<name>A0A0G1E9W2_9BACT</name>
<comment type="caution">
    <text evidence="1">The sequence shown here is derived from an EMBL/GenBank/DDBJ whole genome shotgun (WGS) entry which is preliminary data.</text>
</comment>
<organism evidence="1 2">
    <name type="scientific">Candidatus Magasanikbacteria bacterium GW2011_GWE2_42_7</name>
    <dbReference type="NCBI Taxonomy" id="1619052"/>
    <lineage>
        <taxon>Bacteria</taxon>
        <taxon>Candidatus Magasanikiibacteriota</taxon>
    </lineage>
</organism>
<gene>
    <name evidence="1" type="ORF">UV42_C0031G0017</name>
</gene>
<reference evidence="1 2" key="1">
    <citation type="journal article" date="2015" name="Nature">
        <title>rRNA introns, odd ribosomes, and small enigmatic genomes across a large radiation of phyla.</title>
        <authorList>
            <person name="Brown C.T."/>
            <person name="Hug L.A."/>
            <person name="Thomas B.C."/>
            <person name="Sharon I."/>
            <person name="Castelle C.J."/>
            <person name="Singh A."/>
            <person name="Wilkins M.J."/>
            <person name="Williams K.H."/>
            <person name="Banfield J.F."/>
        </authorList>
    </citation>
    <scope>NUCLEOTIDE SEQUENCE [LARGE SCALE GENOMIC DNA]</scope>
</reference>
<protein>
    <recommendedName>
        <fullName evidence="3">Fimbrial assembly family protein</fullName>
    </recommendedName>
</protein>
<proteinExistence type="predicted"/>
<evidence type="ECO:0008006" key="3">
    <source>
        <dbReference type="Google" id="ProtNLM"/>
    </source>
</evidence>
<sequence length="176" mass="19796">MYPIRLNLMSQKKQQYARGIMTMGFIKNTLAIVFIVLCCFAIFSIISQAFLQSQFADITLQSLRTHTSAGEINAKIQKINAIIKQASAIQDQYTPWSIYVTRITAALPKEVNINHISLKKKEQLFEISGSVPSRDSLIKLKEQLEALDEIAAVNIPLSNLTKQDDIPFTLSVSFVF</sequence>
<evidence type="ECO:0000313" key="2">
    <source>
        <dbReference type="Proteomes" id="UP000033867"/>
    </source>
</evidence>